<dbReference type="PROSITE" id="PS51194">
    <property type="entry name" value="HELICASE_CTER"/>
    <property type="match status" value="1"/>
</dbReference>
<comment type="function">
    <text evidence="7">RNA helicase.</text>
</comment>
<dbReference type="SUPFAM" id="SSF52540">
    <property type="entry name" value="P-loop containing nucleoside triphosphate hydrolases"/>
    <property type="match status" value="1"/>
</dbReference>
<dbReference type="Pfam" id="PF00271">
    <property type="entry name" value="Helicase_C"/>
    <property type="match status" value="1"/>
</dbReference>
<evidence type="ECO:0000256" key="5">
    <source>
        <dbReference type="ARBA" id="ARBA00022884"/>
    </source>
</evidence>
<evidence type="ECO:0000256" key="1">
    <source>
        <dbReference type="ARBA" id="ARBA00022741"/>
    </source>
</evidence>
<feature type="compositionally biased region" description="Basic and acidic residues" evidence="8">
    <location>
        <begin position="85"/>
        <end position="105"/>
    </location>
</feature>
<dbReference type="EC" id="3.6.4.13" evidence="7"/>
<dbReference type="Gene3D" id="3.40.50.300">
    <property type="entry name" value="P-loop containing nucleotide triphosphate hydrolases"/>
    <property type="match status" value="2"/>
</dbReference>
<keyword evidence="2 6" id="KW-0378">Hydrolase</keyword>
<dbReference type="GO" id="GO:0016787">
    <property type="term" value="F:hydrolase activity"/>
    <property type="evidence" value="ECO:0007669"/>
    <property type="project" value="UniProtKB-KW"/>
</dbReference>
<evidence type="ECO:0000259" key="10">
    <source>
        <dbReference type="PROSITE" id="PS51194"/>
    </source>
</evidence>
<comment type="domain">
    <text evidence="7">The Q motif is unique to and characteristic of the DEAD box family of RNA helicases and controls ATP binding and hydrolysis.</text>
</comment>
<reference evidence="11" key="1">
    <citation type="submission" date="2015-01" db="EMBL/GenBank/DDBJ databases">
        <title>Transcriptome Assembly of Fopius arisanus.</title>
        <authorList>
            <person name="Geib S."/>
        </authorList>
    </citation>
    <scope>NUCLEOTIDE SEQUENCE</scope>
</reference>
<evidence type="ECO:0000256" key="7">
    <source>
        <dbReference type="RuleBase" id="RU365068"/>
    </source>
</evidence>
<feature type="domain" description="Helicase C-terminal" evidence="10">
    <location>
        <begin position="420"/>
        <end position="594"/>
    </location>
</feature>
<dbReference type="InterPro" id="IPR011545">
    <property type="entry name" value="DEAD/DEAH_box_helicase_dom"/>
</dbReference>
<evidence type="ECO:0000256" key="4">
    <source>
        <dbReference type="ARBA" id="ARBA00022840"/>
    </source>
</evidence>
<dbReference type="EMBL" id="GBYB01003059">
    <property type="protein sequence ID" value="JAG72826.1"/>
    <property type="molecule type" value="Transcribed_RNA"/>
</dbReference>
<dbReference type="CDD" id="cd17956">
    <property type="entry name" value="DEADc_DDX51"/>
    <property type="match status" value="1"/>
</dbReference>
<organism evidence="11">
    <name type="scientific">Fopius arisanus</name>
    <dbReference type="NCBI Taxonomy" id="64838"/>
    <lineage>
        <taxon>Eukaryota</taxon>
        <taxon>Metazoa</taxon>
        <taxon>Ecdysozoa</taxon>
        <taxon>Arthropoda</taxon>
        <taxon>Hexapoda</taxon>
        <taxon>Insecta</taxon>
        <taxon>Pterygota</taxon>
        <taxon>Neoptera</taxon>
        <taxon>Endopterygota</taxon>
        <taxon>Hymenoptera</taxon>
        <taxon>Apocrita</taxon>
        <taxon>Ichneumonoidea</taxon>
        <taxon>Braconidae</taxon>
        <taxon>Opiinae</taxon>
        <taxon>Fopius</taxon>
    </lineage>
</organism>
<evidence type="ECO:0000256" key="8">
    <source>
        <dbReference type="SAM" id="MobiDB-lite"/>
    </source>
</evidence>
<dbReference type="PANTHER" id="PTHR24031">
    <property type="entry name" value="RNA HELICASE"/>
    <property type="match status" value="1"/>
</dbReference>
<sequence>MDLFVVNRYEGDDGEDPQVSESAHDHLSELLKKIELRKRQKSEVSTAPAVTPGEPPKKKKKRKKSTPITDEIPPQSLPSESSAPTEKDTPGISEEHTKEKPRETDNFTILGATSKQKRQAVKRVLPNWLAHPEIISADLSTGPEVEELRGKLDDRLIDLLKTKGVSRFFPVQSSLINWMLKCSEDRKKGFWPRDTCVSAPTGSGKTLAYVLPVIQQLRNRFIQRISCLVVVPVQELALQVYKVFETYVSTTNLGVGLVSGASSFEAEQQSLVERTLKGDLVSRVDIIVATPGRLVDHIEQTEGFSLKFLEFLVIDEADRATDWLRHIPMPHRCPPPLTIRNYLACEIPPAQKLLFSATLSQDPEKLSRLGLFQPILFTSVVITDRDDDVDLDKETGEFVGKYTSPNELMERAVECAPEYKPVALVKLITSRQPIEKTLVFTNSGEASHRLAVLLRLMLLDKNVVVDELSAKLLPRQRTQMLERFTQDKSQILVSSDALARGVDIAGVKLVVSYDLPKHIKGYIHRAGRTGRAGLPGTAISILTSNQVPVFSRMLRAAHKALPPIEQIESLESVAEAMNYQVHVEKLKEFIENERTKETQRIKAKRKRAHKN</sequence>
<comment type="similarity">
    <text evidence="6">Belongs to the DEAD box helicase family.</text>
</comment>
<dbReference type="InterPro" id="IPR014001">
    <property type="entry name" value="Helicase_ATP-bd"/>
</dbReference>
<keyword evidence="5 7" id="KW-0694">RNA-binding</keyword>
<keyword evidence="4 6" id="KW-0067">ATP-binding</keyword>
<dbReference type="InterPro" id="IPR027417">
    <property type="entry name" value="P-loop_NTPase"/>
</dbReference>
<dbReference type="SMART" id="SM00490">
    <property type="entry name" value="HELICc"/>
    <property type="match status" value="1"/>
</dbReference>
<feature type="region of interest" description="Disordered" evidence="8">
    <location>
        <begin position="1"/>
        <end position="113"/>
    </location>
</feature>
<evidence type="ECO:0000259" key="9">
    <source>
        <dbReference type="PROSITE" id="PS51192"/>
    </source>
</evidence>
<evidence type="ECO:0000256" key="2">
    <source>
        <dbReference type="ARBA" id="ARBA00022801"/>
    </source>
</evidence>
<dbReference type="PROSITE" id="PS51192">
    <property type="entry name" value="HELICASE_ATP_BIND_1"/>
    <property type="match status" value="1"/>
</dbReference>
<name>A0A0C9QHP8_9HYME</name>
<protein>
    <recommendedName>
        <fullName evidence="7">ATP-dependent RNA helicase</fullName>
        <ecNumber evidence="7">3.6.4.13</ecNumber>
    </recommendedName>
</protein>
<feature type="compositionally biased region" description="Basic and acidic residues" evidence="8">
    <location>
        <begin position="22"/>
        <end position="34"/>
    </location>
</feature>
<dbReference type="PROSITE" id="PS00039">
    <property type="entry name" value="DEAD_ATP_HELICASE"/>
    <property type="match status" value="1"/>
</dbReference>
<evidence type="ECO:0000313" key="11">
    <source>
        <dbReference type="EMBL" id="JAG72826.1"/>
    </source>
</evidence>
<proteinExistence type="inferred from homology"/>
<dbReference type="InterPro" id="IPR001650">
    <property type="entry name" value="Helicase_C-like"/>
</dbReference>
<dbReference type="AlphaFoldDB" id="A0A0C9QHP8"/>
<feature type="domain" description="Helicase ATP-binding" evidence="9">
    <location>
        <begin position="186"/>
        <end position="377"/>
    </location>
</feature>
<gene>
    <name evidence="11" type="primary">Dbp73D</name>
    <name evidence="11" type="ORF">g.15656</name>
</gene>
<dbReference type="Pfam" id="PF00270">
    <property type="entry name" value="DEAD"/>
    <property type="match status" value="1"/>
</dbReference>
<evidence type="ECO:0000256" key="3">
    <source>
        <dbReference type="ARBA" id="ARBA00022806"/>
    </source>
</evidence>
<evidence type="ECO:0000256" key="6">
    <source>
        <dbReference type="RuleBase" id="RU000492"/>
    </source>
</evidence>
<accession>A0A0C9QHP8</accession>
<dbReference type="GO" id="GO:0005524">
    <property type="term" value="F:ATP binding"/>
    <property type="evidence" value="ECO:0007669"/>
    <property type="project" value="UniProtKB-UniRule"/>
</dbReference>
<dbReference type="CDD" id="cd18787">
    <property type="entry name" value="SF2_C_DEAD"/>
    <property type="match status" value="1"/>
</dbReference>
<keyword evidence="1 6" id="KW-0547">Nucleotide-binding</keyword>
<dbReference type="InterPro" id="IPR000629">
    <property type="entry name" value="RNA-helicase_DEAD-box_CS"/>
</dbReference>
<dbReference type="GO" id="GO:0003723">
    <property type="term" value="F:RNA binding"/>
    <property type="evidence" value="ECO:0007669"/>
    <property type="project" value="UniProtKB-UniRule"/>
</dbReference>
<dbReference type="SMART" id="SM00487">
    <property type="entry name" value="DEXDc"/>
    <property type="match status" value="1"/>
</dbReference>
<dbReference type="GO" id="GO:0003724">
    <property type="term" value="F:RNA helicase activity"/>
    <property type="evidence" value="ECO:0007669"/>
    <property type="project" value="UniProtKB-EC"/>
</dbReference>
<comment type="catalytic activity">
    <reaction evidence="7">
        <text>ATP + H2O = ADP + phosphate + H(+)</text>
        <dbReference type="Rhea" id="RHEA:13065"/>
        <dbReference type="ChEBI" id="CHEBI:15377"/>
        <dbReference type="ChEBI" id="CHEBI:15378"/>
        <dbReference type="ChEBI" id="CHEBI:30616"/>
        <dbReference type="ChEBI" id="CHEBI:43474"/>
        <dbReference type="ChEBI" id="CHEBI:456216"/>
        <dbReference type="EC" id="3.6.4.13"/>
    </reaction>
</comment>
<keyword evidence="3 6" id="KW-0347">Helicase</keyword>